<evidence type="ECO:0000256" key="3">
    <source>
        <dbReference type="ARBA" id="ARBA00023163"/>
    </source>
</evidence>
<gene>
    <name evidence="6" type="ORF">MMF94_31850</name>
</gene>
<keyword evidence="7" id="KW-1185">Reference proteome</keyword>
<dbReference type="Gene3D" id="1.10.357.10">
    <property type="entry name" value="Tetracycline Repressor, domain 2"/>
    <property type="match status" value="1"/>
</dbReference>
<dbReference type="PANTHER" id="PTHR30055:SF234">
    <property type="entry name" value="HTH-TYPE TRANSCRIPTIONAL REGULATOR BETI"/>
    <property type="match status" value="1"/>
</dbReference>
<evidence type="ECO:0000256" key="1">
    <source>
        <dbReference type="ARBA" id="ARBA00023015"/>
    </source>
</evidence>
<name>A0ABS9TP41_9PSEU</name>
<dbReference type="PROSITE" id="PS50977">
    <property type="entry name" value="HTH_TETR_2"/>
    <property type="match status" value="1"/>
</dbReference>
<feature type="domain" description="HTH tetR-type" evidence="5">
    <location>
        <begin position="21"/>
        <end position="81"/>
    </location>
</feature>
<reference evidence="6 7" key="1">
    <citation type="submission" date="2022-03" db="EMBL/GenBank/DDBJ databases">
        <title>Pseudonocardia alaer sp. nov., a novel actinomycete isolated from reed forest soil.</title>
        <authorList>
            <person name="Wang L."/>
        </authorList>
    </citation>
    <scope>NUCLEOTIDE SEQUENCE [LARGE SCALE GENOMIC DNA]</scope>
    <source>
        <strain evidence="6 7">Y-16303</strain>
    </source>
</reference>
<dbReference type="Proteomes" id="UP001299970">
    <property type="component" value="Unassembled WGS sequence"/>
</dbReference>
<dbReference type="PANTHER" id="PTHR30055">
    <property type="entry name" value="HTH-TYPE TRANSCRIPTIONAL REGULATOR RUTR"/>
    <property type="match status" value="1"/>
</dbReference>
<comment type="caution">
    <text evidence="6">The sequence shown here is derived from an EMBL/GenBank/DDBJ whole genome shotgun (WGS) entry which is preliminary data.</text>
</comment>
<dbReference type="PROSITE" id="PS01081">
    <property type="entry name" value="HTH_TETR_1"/>
    <property type="match status" value="1"/>
</dbReference>
<dbReference type="EMBL" id="JAKXMK010000031">
    <property type="protein sequence ID" value="MCH6170319.1"/>
    <property type="molecule type" value="Genomic_DNA"/>
</dbReference>
<evidence type="ECO:0000256" key="2">
    <source>
        <dbReference type="ARBA" id="ARBA00023125"/>
    </source>
</evidence>
<dbReference type="SUPFAM" id="SSF46689">
    <property type="entry name" value="Homeodomain-like"/>
    <property type="match status" value="1"/>
</dbReference>
<dbReference type="InterPro" id="IPR023772">
    <property type="entry name" value="DNA-bd_HTH_TetR-type_CS"/>
</dbReference>
<evidence type="ECO:0000259" key="5">
    <source>
        <dbReference type="PROSITE" id="PS50977"/>
    </source>
</evidence>
<dbReference type="InterPro" id="IPR009057">
    <property type="entry name" value="Homeodomain-like_sf"/>
</dbReference>
<evidence type="ECO:0000256" key="4">
    <source>
        <dbReference type="PROSITE-ProRule" id="PRU00335"/>
    </source>
</evidence>
<keyword evidence="1" id="KW-0805">Transcription regulation</keyword>
<proteinExistence type="predicted"/>
<dbReference type="PRINTS" id="PR00455">
    <property type="entry name" value="HTHTETR"/>
</dbReference>
<protein>
    <submittedName>
        <fullName evidence="6">TetR/AcrR family transcriptional regulator</fullName>
    </submittedName>
</protein>
<accession>A0ABS9TP41</accession>
<organism evidence="6 7">
    <name type="scientific">Pseudonocardia alaniniphila</name>
    <dbReference type="NCBI Taxonomy" id="75291"/>
    <lineage>
        <taxon>Bacteria</taxon>
        <taxon>Bacillati</taxon>
        <taxon>Actinomycetota</taxon>
        <taxon>Actinomycetes</taxon>
        <taxon>Pseudonocardiales</taxon>
        <taxon>Pseudonocardiaceae</taxon>
        <taxon>Pseudonocardia</taxon>
    </lineage>
</organism>
<dbReference type="RefSeq" id="WP_241041124.1">
    <property type="nucleotide sequence ID" value="NZ_BAAAJF010000063.1"/>
</dbReference>
<sequence length="220" mass="24811">MHPDGPEETEPRTSMRVKQKAMTRRLLRDAAVELFASKGYGPTTIDDITSAVGVSRATFYLHFEGKARIVVEVYEQVVMAETLEFYRRLDALKGAGGEPLRQWLDTAIGFFERHRDVLRFAAEAISIDPGLEDLSASKILDRCAEAMPHYLGRWTGTDREQAQLRLELLILQLSTFCRLWVDGHWPVKRDAMLDVLLDLWTHGLRADGAGRDSLVAPSLS</sequence>
<keyword evidence="3" id="KW-0804">Transcription</keyword>
<dbReference type="Pfam" id="PF00440">
    <property type="entry name" value="TetR_N"/>
    <property type="match status" value="1"/>
</dbReference>
<feature type="DNA-binding region" description="H-T-H motif" evidence="4">
    <location>
        <begin position="44"/>
        <end position="63"/>
    </location>
</feature>
<evidence type="ECO:0000313" key="7">
    <source>
        <dbReference type="Proteomes" id="UP001299970"/>
    </source>
</evidence>
<dbReference type="InterPro" id="IPR050109">
    <property type="entry name" value="HTH-type_TetR-like_transc_reg"/>
</dbReference>
<keyword evidence="2 4" id="KW-0238">DNA-binding</keyword>
<dbReference type="InterPro" id="IPR001647">
    <property type="entry name" value="HTH_TetR"/>
</dbReference>
<evidence type="ECO:0000313" key="6">
    <source>
        <dbReference type="EMBL" id="MCH6170319.1"/>
    </source>
</evidence>